<accession>A0A8B7YAF4</accession>
<dbReference type="InterPro" id="IPR056907">
    <property type="entry name" value="UTP6_C"/>
</dbReference>
<evidence type="ECO:0000256" key="1">
    <source>
        <dbReference type="ARBA" id="ARBA00004604"/>
    </source>
</evidence>
<dbReference type="AlphaFoldDB" id="A0A8B7YAF4"/>
<dbReference type="PANTHER" id="PTHR23271">
    <property type="entry name" value="HEPATOCELLULAR CARCINOMA-ASSOCIATED ANTIGEN 66"/>
    <property type="match status" value="1"/>
</dbReference>
<dbReference type="InterPro" id="IPR013949">
    <property type="entry name" value="Utp6"/>
</dbReference>
<dbReference type="Proteomes" id="UP000694845">
    <property type="component" value="Unplaced"/>
</dbReference>
<evidence type="ECO:0000313" key="10">
    <source>
        <dbReference type="RefSeq" id="XP_022089356.1"/>
    </source>
</evidence>
<dbReference type="OrthoDB" id="28112at2759"/>
<reference evidence="9 10" key="1">
    <citation type="submission" date="2025-04" db="UniProtKB">
        <authorList>
            <consortium name="RefSeq"/>
        </authorList>
    </citation>
    <scope>IDENTIFICATION</scope>
</reference>
<feature type="domain" description="U3 small nucleolar RNA-associated protein 6 homolog C-terminal" evidence="7">
    <location>
        <begin position="300"/>
        <end position="568"/>
    </location>
</feature>
<evidence type="ECO:0000256" key="2">
    <source>
        <dbReference type="ARBA" id="ARBA00010734"/>
    </source>
</evidence>
<keyword evidence="5" id="KW-0539">Nucleus</keyword>
<evidence type="ECO:0000256" key="5">
    <source>
        <dbReference type="ARBA" id="ARBA00023242"/>
    </source>
</evidence>
<comment type="similarity">
    <text evidence="2">Belongs to the UTP6 family.</text>
</comment>
<dbReference type="GO" id="GO:0034388">
    <property type="term" value="C:Pwp2p-containing subcomplex of 90S preribosome"/>
    <property type="evidence" value="ECO:0007669"/>
    <property type="project" value="TreeGrafter"/>
</dbReference>
<dbReference type="KEGG" id="aplc:110978563"/>
<dbReference type="InterPro" id="IPR011990">
    <property type="entry name" value="TPR-like_helical_dom_sf"/>
</dbReference>
<dbReference type="PANTHER" id="PTHR23271:SF1">
    <property type="entry name" value="U3 SMALL NUCLEOLAR RNA-ASSOCIATED PROTEIN 6 HOMOLOG"/>
    <property type="match status" value="1"/>
</dbReference>
<dbReference type="SUPFAM" id="SSF48452">
    <property type="entry name" value="TPR-like"/>
    <property type="match status" value="2"/>
</dbReference>
<evidence type="ECO:0000259" key="6">
    <source>
        <dbReference type="Pfam" id="PF08640"/>
    </source>
</evidence>
<protein>
    <submittedName>
        <fullName evidence="9">U3 small nucleolar RNA-associated protein 6 homolog isoform X1</fullName>
    </submittedName>
    <submittedName>
        <fullName evidence="10">U3 small nucleolar RNA-associated protein 6 homolog isoform X2</fullName>
    </submittedName>
</protein>
<feature type="domain" description="U3 small nucleolar RNA-associated protein 6 N-terminal" evidence="6">
    <location>
        <begin position="9"/>
        <end position="91"/>
    </location>
</feature>
<dbReference type="GO" id="GO:0030515">
    <property type="term" value="F:snoRNA binding"/>
    <property type="evidence" value="ECO:0007669"/>
    <property type="project" value="InterPro"/>
</dbReference>
<dbReference type="InterPro" id="IPR055347">
    <property type="entry name" value="UTP6_N"/>
</dbReference>
<dbReference type="Pfam" id="PF24892">
    <property type="entry name" value="UTP6_C"/>
    <property type="match status" value="1"/>
</dbReference>
<dbReference type="CTD" id="55813"/>
<dbReference type="GO" id="GO:0000462">
    <property type="term" value="P:maturation of SSU-rRNA from tricistronic rRNA transcript (SSU-rRNA, 5.8S rRNA, LSU-rRNA)"/>
    <property type="evidence" value="ECO:0007669"/>
    <property type="project" value="InterPro"/>
</dbReference>
<keyword evidence="4" id="KW-0677">Repeat</keyword>
<evidence type="ECO:0000313" key="9">
    <source>
        <dbReference type="RefSeq" id="XP_022089355.1"/>
    </source>
</evidence>
<gene>
    <name evidence="9 10" type="primary">LOC110978563</name>
</gene>
<evidence type="ECO:0000256" key="3">
    <source>
        <dbReference type="ARBA" id="ARBA00022552"/>
    </source>
</evidence>
<dbReference type="GeneID" id="110978563"/>
<sequence length="589" mass="68958">MAEFVHQNLEETLLELEQLERVGLFTKVEIKTIVKKRTGFEYRLVRLRKDKQDFLRYIQYEVNFLALIKKRRERIGYFFKKDEIEYAIIRRIQKLFRRACTMFCDDQKLWFSHMQFCKKWNMNNELSRLFTRLLKVHSSNPALWIIAAKFQMEEIKSAENARSLLLRAIRHHPKNHKLRVEYFRMELMHADKQRKRWALLQQGNMEAREEGMEDPILKGKVAMVVYKMAIQDIPGDIDLHLAFLSVCKKFDFTQDLEEEIYQDLLEAHPENELMWDAVAKRHLTADSNGSESIHLAEETQCHEVYEKAVKRLPTAKMWSMYINCCIDRLQLRGMEDISDKRAEKTVQVFASASKQSSLPDDLYVKWMHLLQNLGKIDEAKDVAASAIVTHRHSAAVWEACLRLSIQDSGMGKEHQQAEVSQLFDSAISFVKAKHALPLWRLGLEWCLIMNPDNVQEIFKAAIKEPPAVSTPMKIVYLEWVAIKKGISKARKIYKRLSRERPLSVDFFKQYITIEQAQPEPNMARIRRGYEDALAEFGSSRPDLWLDFIRLEKDSMQAAQLHWRAMKALSGPGLEDFTNGYTLLQTGHVS</sequence>
<dbReference type="GO" id="GO:0032040">
    <property type="term" value="C:small-subunit processome"/>
    <property type="evidence" value="ECO:0007669"/>
    <property type="project" value="TreeGrafter"/>
</dbReference>
<dbReference type="RefSeq" id="XP_022089355.1">
    <property type="nucleotide sequence ID" value="XM_022233663.1"/>
</dbReference>
<keyword evidence="3" id="KW-0698">rRNA processing</keyword>
<dbReference type="OMA" id="CKQWNAK"/>
<organism evidence="8 9">
    <name type="scientific">Acanthaster planci</name>
    <name type="common">Crown-of-thorns starfish</name>
    <dbReference type="NCBI Taxonomy" id="133434"/>
    <lineage>
        <taxon>Eukaryota</taxon>
        <taxon>Metazoa</taxon>
        <taxon>Echinodermata</taxon>
        <taxon>Eleutherozoa</taxon>
        <taxon>Asterozoa</taxon>
        <taxon>Asteroidea</taxon>
        <taxon>Valvatacea</taxon>
        <taxon>Valvatida</taxon>
        <taxon>Acanthasteridae</taxon>
        <taxon>Acanthaster</taxon>
    </lineage>
</organism>
<keyword evidence="8" id="KW-1185">Reference proteome</keyword>
<name>A0A8B7YAF4_ACAPL</name>
<dbReference type="Gene3D" id="1.25.40.10">
    <property type="entry name" value="Tetratricopeptide repeat domain"/>
    <property type="match status" value="3"/>
</dbReference>
<dbReference type="Pfam" id="PF08640">
    <property type="entry name" value="U3_assoc_6"/>
    <property type="match status" value="1"/>
</dbReference>
<evidence type="ECO:0000313" key="8">
    <source>
        <dbReference type="Proteomes" id="UP000694845"/>
    </source>
</evidence>
<dbReference type="InterPro" id="IPR003107">
    <property type="entry name" value="HAT"/>
</dbReference>
<dbReference type="RefSeq" id="XP_022089356.1">
    <property type="nucleotide sequence ID" value="XM_022233664.1"/>
</dbReference>
<proteinExistence type="inferred from homology"/>
<dbReference type="SMART" id="SM00386">
    <property type="entry name" value="HAT"/>
    <property type="match status" value="9"/>
</dbReference>
<comment type="subcellular location">
    <subcellularLocation>
        <location evidence="1">Nucleus</location>
        <location evidence="1">Nucleolus</location>
    </subcellularLocation>
</comment>
<evidence type="ECO:0000259" key="7">
    <source>
        <dbReference type="Pfam" id="PF24892"/>
    </source>
</evidence>
<evidence type="ECO:0000256" key="4">
    <source>
        <dbReference type="ARBA" id="ARBA00022737"/>
    </source>
</evidence>